<dbReference type="Proteomes" id="UP001066276">
    <property type="component" value="Chromosome 4_1"/>
</dbReference>
<protein>
    <recommendedName>
        <fullName evidence="1">RNase H type-1 domain-containing protein</fullName>
    </recommendedName>
</protein>
<sequence>MKGHQPCEYALATAAFAVQKSIPIVMGAPSMLYAEHAVFAIMQKAKTSLTTQRVTVSPATFFAHPILNPEEDEHDSVTHSLNKCSPAIEDPIPESVVNFVDGSSMIDQKTGIRHMGAAVVRARQNSSLDTLQVIEPLTLLAHFLGQAAELTALIVSLESGKIITLYSDSAYGTTMVHSSIMRWSGRGFLKSVGSPVMHRKLLEALIEALAVPQAVVVIKCVAHTNGQDFMSQDNELADQAANDAARHTSPKVPSDPQTAPVLVAQTALPKEPKAKTTIDQDTPHYTESGRLHLRGLQEAAWLH</sequence>
<dbReference type="SUPFAM" id="SSF53098">
    <property type="entry name" value="Ribonuclease H-like"/>
    <property type="match status" value="1"/>
</dbReference>
<feature type="domain" description="RNase H type-1" evidence="1">
    <location>
        <begin position="92"/>
        <end position="246"/>
    </location>
</feature>
<dbReference type="InterPro" id="IPR036397">
    <property type="entry name" value="RNaseH_sf"/>
</dbReference>
<dbReference type="EMBL" id="JANPWB010000007">
    <property type="protein sequence ID" value="KAJ1173499.1"/>
    <property type="molecule type" value="Genomic_DNA"/>
</dbReference>
<dbReference type="Pfam" id="PF00075">
    <property type="entry name" value="RNase_H"/>
    <property type="match status" value="1"/>
</dbReference>
<comment type="caution">
    <text evidence="2">The sequence shown here is derived from an EMBL/GenBank/DDBJ whole genome shotgun (WGS) entry which is preliminary data.</text>
</comment>
<keyword evidence="3" id="KW-1185">Reference proteome</keyword>
<evidence type="ECO:0000313" key="2">
    <source>
        <dbReference type="EMBL" id="KAJ1173499.1"/>
    </source>
</evidence>
<dbReference type="GO" id="GO:0003676">
    <property type="term" value="F:nucleic acid binding"/>
    <property type="evidence" value="ECO:0007669"/>
    <property type="project" value="InterPro"/>
</dbReference>
<name>A0AAV7TBY1_PLEWA</name>
<evidence type="ECO:0000259" key="1">
    <source>
        <dbReference type="PROSITE" id="PS50879"/>
    </source>
</evidence>
<proteinExistence type="predicted"/>
<dbReference type="InterPro" id="IPR002156">
    <property type="entry name" value="RNaseH_domain"/>
</dbReference>
<evidence type="ECO:0000313" key="3">
    <source>
        <dbReference type="Proteomes" id="UP001066276"/>
    </source>
</evidence>
<dbReference type="InterPro" id="IPR012337">
    <property type="entry name" value="RNaseH-like_sf"/>
</dbReference>
<dbReference type="Gene3D" id="3.30.420.10">
    <property type="entry name" value="Ribonuclease H-like superfamily/Ribonuclease H"/>
    <property type="match status" value="1"/>
</dbReference>
<reference evidence="2" key="1">
    <citation type="journal article" date="2022" name="bioRxiv">
        <title>Sequencing and chromosome-scale assembly of the giantPleurodeles waltlgenome.</title>
        <authorList>
            <person name="Brown T."/>
            <person name="Elewa A."/>
            <person name="Iarovenko S."/>
            <person name="Subramanian E."/>
            <person name="Araus A.J."/>
            <person name="Petzold A."/>
            <person name="Susuki M."/>
            <person name="Suzuki K.-i.T."/>
            <person name="Hayashi T."/>
            <person name="Toyoda A."/>
            <person name="Oliveira C."/>
            <person name="Osipova E."/>
            <person name="Leigh N.D."/>
            <person name="Simon A."/>
            <person name="Yun M.H."/>
        </authorList>
    </citation>
    <scope>NUCLEOTIDE SEQUENCE</scope>
    <source>
        <strain evidence="2">20211129_DDA</strain>
        <tissue evidence="2">Liver</tissue>
    </source>
</reference>
<dbReference type="GO" id="GO:0004523">
    <property type="term" value="F:RNA-DNA hybrid ribonuclease activity"/>
    <property type="evidence" value="ECO:0007669"/>
    <property type="project" value="InterPro"/>
</dbReference>
<dbReference type="PROSITE" id="PS50879">
    <property type="entry name" value="RNASE_H_1"/>
    <property type="match status" value="1"/>
</dbReference>
<organism evidence="2 3">
    <name type="scientific">Pleurodeles waltl</name>
    <name type="common">Iberian ribbed newt</name>
    <dbReference type="NCBI Taxonomy" id="8319"/>
    <lineage>
        <taxon>Eukaryota</taxon>
        <taxon>Metazoa</taxon>
        <taxon>Chordata</taxon>
        <taxon>Craniata</taxon>
        <taxon>Vertebrata</taxon>
        <taxon>Euteleostomi</taxon>
        <taxon>Amphibia</taxon>
        <taxon>Batrachia</taxon>
        <taxon>Caudata</taxon>
        <taxon>Salamandroidea</taxon>
        <taxon>Salamandridae</taxon>
        <taxon>Pleurodelinae</taxon>
        <taxon>Pleurodeles</taxon>
    </lineage>
</organism>
<accession>A0AAV7TBY1</accession>
<gene>
    <name evidence="2" type="ORF">NDU88_005331</name>
</gene>
<dbReference type="AlphaFoldDB" id="A0AAV7TBY1"/>